<dbReference type="OrthoDB" id="1491713at2"/>
<keyword evidence="2" id="KW-1185">Reference proteome</keyword>
<dbReference type="KEGG" id="maga:Mag101_09380"/>
<organism evidence="1 2">
    <name type="scientific">Microbulbifer agarilyticus</name>
    <dbReference type="NCBI Taxonomy" id="260552"/>
    <lineage>
        <taxon>Bacteria</taxon>
        <taxon>Pseudomonadati</taxon>
        <taxon>Pseudomonadota</taxon>
        <taxon>Gammaproteobacteria</taxon>
        <taxon>Cellvibrionales</taxon>
        <taxon>Microbulbiferaceae</taxon>
        <taxon>Microbulbifer</taxon>
    </lineage>
</organism>
<dbReference type="Proteomes" id="UP000188219">
    <property type="component" value="Chromosome"/>
</dbReference>
<proteinExistence type="predicted"/>
<sequence length="245" mass="26969">MIASIFVLSLSVTGCSAPQAVLAEAKVVGRATLPGSEQVQYCEYFLPGEENWRVLYFSPSGRKIAEKRVESPGGQGSLPVSSRPNVVQEDFRFGELREAVQQQNQWLLRYRPKQDATLEEKRVPAVKVDVVDAGFDAFVRSNYSALAQGQTFDFGFASPLHGRVITLRARRAPCVSSGPDLCIDVELSSGFLRWLAGGKIYLEYGAPTASGQVAEPPRLLRFSGTVNLLNDSGKSQNLDIRYFYP</sequence>
<dbReference type="EMBL" id="CP019650">
    <property type="protein sequence ID" value="AQQ67830.1"/>
    <property type="molecule type" value="Genomic_DNA"/>
</dbReference>
<evidence type="ECO:0000313" key="1">
    <source>
        <dbReference type="EMBL" id="AQQ67830.1"/>
    </source>
</evidence>
<dbReference type="RefSeq" id="WP_077403899.1">
    <property type="nucleotide sequence ID" value="NZ_CP019650.1"/>
</dbReference>
<dbReference type="STRING" id="260552.Mag101_09380"/>
<dbReference type="AlphaFoldDB" id="A0A1Q2M5C3"/>
<reference evidence="1" key="1">
    <citation type="submission" date="2017-02" db="EMBL/GenBank/DDBJ databases">
        <title>Genome of Microbulbifer agarilyticus GP101.</title>
        <authorList>
            <person name="Jung J."/>
            <person name="Bae S.S."/>
            <person name="Baek K."/>
        </authorList>
    </citation>
    <scope>NUCLEOTIDE SEQUENCE [LARGE SCALE GENOMIC DNA]</scope>
    <source>
        <strain evidence="1">GP101</strain>
    </source>
</reference>
<accession>A0A1Q2M5C3</accession>
<evidence type="ECO:0000313" key="2">
    <source>
        <dbReference type="Proteomes" id="UP000188219"/>
    </source>
</evidence>
<name>A0A1Q2M5C3_9GAMM</name>
<protein>
    <submittedName>
        <fullName evidence="1">Uncharacterized protein</fullName>
    </submittedName>
</protein>
<gene>
    <name evidence="1" type="ORF">Mag101_09380</name>
</gene>